<proteinExistence type="predicted"/>
<dbReference type="AlphaFoldDB" id="A0A371EQU7"/>
<dbReference type="Proteomes" id="UP000257109">
    <property type="component" value="Unassembled WGS sequence"/>
</dbReference>
<comment type="caution">
    <text evidence="1">The sequence shown here is derived from an EMBL/GenBank/DDBJ whole genome shotgun (WGS) entry which is preliminary data.</text>
</comment>
<reference evidence="1" key="1">
    <citation type="submission" date="2018-05" db="EMBL/GenBank/DDBJ databases">
        <title>Draft genome of Mucuna pruriens seed.</title>
        <authorList>
            <person name="Nnadi N.E."/>
            <person name="Vos R."/>
            <person name="Hasami M.H."/>
            <person name="Devisetty U.K."/>
            <person name="Aguiy J.C."/>
        </authorList>
    </citation>
    <scope>NUCLEOTIDE SEQUENCE [LARGE SCALE GENOMIC DNA]</scope>
    <source>
        <strain evidence="1">JCA_2017</strain>
    </source>
</reference>
<accession>A0A371EQU7</accession>
<sequence length="104" mass="11812">MTPQPKSQTMKFYKCIGPHLVNDCQVKGIRQGYMPRYCQGSTKFEPTMNIVRAAKLTASRRVFTMNGAKAFEYENLMLGKCNIVGKLQSVMYDSIATHSFISYN</sequence>
<gene>
    <name evidence="1" type="ORF">CR513_52575</name>
</gene>
<name>A0A371EQU7_MUCPR</name>
<organism evidence="1 2">
    <name type="scientific">Mucuna pruriens</name>
    <name type="common">Velvet bean</name>
    <name type="synonym">Dolichos pruriens</name>
    <dbReference type="NCBI Taxonomy" id="157652"/>
    <lineage>
        <taxon>Eukaryota</taxon>
        <taxon>Viridiplantae</taxon>
        <taxon>Streptophyta</taxon>
        <taxon>Embryophyta</taxon>
        <taxon>Tracheophyta</taxon>
        <taxon>Spermatophyta</taxon>
        <taxon>Magnoliopsida</taxon>
        <taxon>eudicotyledons</taxon>
        <taxon>Gunneridae</taxon>
        <taxon>Pentapetalae</taxon>
        <taxon>rosids</taxon>
        <taxon>fabids</taxon>
        <taxon>Fabales</taxon>
        <taxon>Fabaceae</taxon>
        <taxon>Papilionoideae</taxon>
        <taxon>50 kb inversion clade</taxon>
        <taxon>NPAAA clade</taxon>
        <taxon>indigoferoid/millettioid clade</taxon>
        <taxon>Phaseoleae</taxon>
        <taxon>Mucuna</taxon>
    </lineage>
</organism>
<evidence type="ECO:0000313" key="1">
    <source>
        <dbReference type="EMBL" id="RDX68438.1"/>
    </source>
</evidence>
<dbReference type="EMBL" id="QJKJ01012543">
    <property type="protein sequence ID" value="RDX68438.1"/>
    <property type="molecule type" value="Genomic_DNA"/>
</dbReference>
<feature type="non-terminal residue" evidence="1">
    <location>
        <position position="1"/>
    </location>
</feature>
<dbReference type="Pfam" id="PF08284">
    <property type="entry name" value="RVP_2"/>
    <property type="match status" value="1"/>
</dbReference>
<evidence type="ECO:0000313" key="2">
    <source>
        <dbReference type="Proteomes" id="UP000257109"/>
    </source>
</evidence>
<dbReference type="OrthoDB" id="1435896at2759"/>
<keyword evidence="2" id="KW-1185">Reference proteome</keyword>
<protein>
    <submittedName>
        <fullName evidence="1">Uncharacterized protein</fullName>
    </submittedName>
</protein>